<feature type="domain" description="UspA" evidence="2">
    <location>
        <begin position="10"/>
        <end position="145"/>
    </location>
</feature>
<dbReference type="Gene3D" id="3.40.50.620">
    <property type="entry name" value="HUPs"/>
    <property type="match status" value="1"/>
</dbReference>
<evidence type="ECO:0000259" key="2">
    <source>
        <dbReference type="Pfam" id="PF00582"/>
    </source>
</evidence>
<proteinExistence type="inferred from homology"/>
<dbReference type="EMBL" id="CP108482">
    <property type="protein sequence ID" value="WUS54986.1"/>
    <property type="molecule type" value="Genomic_DNA"/>
</dbReference>
<dbReference type="InterPro" id="IPR006015">
    <property type="entry name" value="Universal_stress_UspA"/>
</dbReference>
<organism evidence="3 4">
    <name type="scientific">Kitasatospora herbaricolor</name>
    <dbReference type="NCBI Taxonomy" id="68217"/>
    <lineage>
        <taxon>Bacteria</taxon>
        <taxon>Bacillati</taxon>
        <taxon>Actinomycetota</taxon>
        <taxon>Actinomycetes</taxon>
        <taxon>Kitasatosporales</taxon>
        <taxon>Streptomycetaceae</taxon>
        <taxon>Kitasatospora</taxon>
    </lineage>
</organism>
<evidence type="ECO:0000313" key="3">
    <source>
        <dbReference type="EMBL" id="WUS54986.1"/>
    </source>
</evidence>
<gene>
    <name evidence="3" type="ORF">OG469_05330</name>
</gene>
<dbReference type="PRINTS" id="PR01438">
    <property type="entry name" value="UNVRSLSTRESS"/>
</dbReference>
<evidence type="ECO:0000256" key="1">
    <source>
        <dbReference type="ARBA" id="ARBA00008791"/>
    </source>
</evidence>
<dbReference type="PANTHER" id="PTHR31964">
    <property type="entry name" value="ADENINE NUCLEOTIDE ALPHA HYDROLASES-LIKE SUPERFAMILY PROTEIN"/>
    <property type="match status" value="1"/>
</dbReference>
<dbReference type="SUPFAM" id="SSF52402">
    <property type="entry name" value="Adenine nucleotide alpha hydrolases-like"/>
    <property type="match status" value="1"/>
</dbReference>
<dbReference type="Pfam" id="PF00582">
    <property type="entry name" value="Usp"/>
    <property type="match status" value="1"/>
</dbReference>
<dbReference type="CDD" id="cd23659">
    <property type="entry name" value="USP_At3g01520-like"/>
    <property type="match status" value="1"/>
</dbReference>
<keyword evidence="4" id="KW-1185">Reference proteome</keyword>
<accession>A0ABZ1W2G1</accession>
<sequence>MGTTPESAQRVIVVGVDGSPSSRAALRWARRQARLEDASVEAVAAWDFPPLSGWGLSIPGPEIEEAARLALADTVEQEQDTTHPPVPVRQRTEYGHPADVLLRFARGAHLLVVGSRGLGGFTGTLLGSVSRHCVEHAPCPVVVVRATGT</sequence>
<evidence type="ECO:0000313" key="4">
    <source>
        <dbReference type="Proteomes" id="UP001432014"/>
    </source>
</evidence>
<dbReference type="PANTHER" id="PTHR31964:SF113">
    <property type="entry name" value="USPA DOMAIN-CONTAINING PROTEIN"/>
    <property type="match status" value="1"/>
</dbReference>
<reference evidence="3 4" key="1">
    <citation type="submission" date="2022-10" db="EMBL/GenBank/DDBJ databases">
        <title>The complete genomes of actinobacterial strains from the NBC collection.</title>
        <authorList>
            <person name="Joergensen T.S."/>
            <person name="Alvarez Arevalo M."/>
            <person name="Sterndorff E.B."/>
            <person name="Faurdal D."/>
            <person name="Vuksanovic O."/>
            <person name="Mourched A.-S."/>
            <person name="Charusanti P."/>
            <person name="Shaw S."/>
            <person name="Blin K."/>
            <person name="Weber T."/>
        </authorList>
    </citation>
    <scope>NUCLEOTIDE SEQUENCE [LARGE SCALE GENOMIC DNA]</scope>
    <source>
        <strain evidence="3 4">NBC_01247</strain>
    </source>
</reference>
<comment type="similarity">
    <text evidence="1">Belongs to the universal stress protein A family.</text>
</comment>
<dbReference type="Proteomes" id="UP001432014">
    <property type="component" value="Chromosome"/>
</dbReference>
<dbReference type="InterPro" id="IPR014729">
    <property type="entry name" value="Rossmann-like_a/b/a_fold"/>
</dbReference>
<protein>
    <submittedName>
        <fullName evidence="3">Universal stress protein</fullName>
    </submittedName>
</protein>
<dbReference type="InterPro" id="IPR006016">
    <property type="entry name" value="UspA"/>
</dbReference>
<name>A0ABZ1W2G1_9ACTN</name>
<dbReference type="RefSeq" id="WP_329500464.1">
    <property type="nucleotide sequence ID" value="NZ_CP108460.1"/>
</dbReference>